<evidence type="ECO:0000256" key="1">
    <source>
        <dbReference type="SAM" id="SignalP"/>
    </source>
</evidence>
<keyword evidence="1" id="KW-0732">Signal</keyword>
<comment type="caution">
    <text evidence="2">The sequence shown here is derived from an EMBL/GenBank/DDBJ whole genome shotgun (WGS) entry which is preliminary data.</text>
</comment>
<feature type="chain" id="PRO_5012919859" description="Secreted protein" evidence="1">
    <location>
        <begin position="20"/>
        <end position="101"/>
    </location>
</feature>
<reference evidence="2 3" key="1">
    <citation type="submission" date="2016-02" db="EMBL/GenBank/DDBJ databases">
        <authorList>
            <person name="Wen L."/>
            <person name="He K."/>
            <person name="Yang H."/>
        </authorList>
    </citation>
    <scope>NUCLEOTIDE SEQUENCE [LARGE SCALE GENOMIC DNA]</scope>
    <source>
        <strain evidence="2 3">TSA40</strain>
    </source>
</reference>
<evidence type="ECO:0008006" key="4">
    <source>
        <dbReference type="Google" id="ProtNLM"/>
    </source>
</evidence>
<evidence type="ECO:0000313" key="2">
    <source>
        <dbReference type="EMBL" id="OWW21643.1"/>
    </source>
</evidence>
<evidence type="ECO:0000313" key="3">
    <source>
        <dbReference type="Proteomes" id="UP000197535"/>
    </source>
</evidence>
<dbReference type="AlphaFoldDB" id="A0A254TLZ9"/>
<organism evidence="2 3">
    <name type="scientific">Noviherbaspirillum denitrificans</name>
    <dbReference type="NCBI Taxonomy" id="1968433"/>
    <lineage>
        <taxon>Bacteria</taxon>
        <taxon>Pseudomonadati</taxon>
        <taxon>Pseudomonadota</taxon>
        <taxon>Betaproteobacteria</taxon>
        <taxon>Burkholderiales</taxon>
        <taxon>Oxalobacteraceae</taxon>
        <taxon>Noviherbaspirillum</taxon>
    </lineage>
</organism>
<dbReference type="EMBL" id="LSTO01000001">
    <property type="protein sequence ID" value="OWW21643.1"/>
    <property type="molecule type" value="Genomic_DNA"/>
</dbReference>
<accession>A0A254TLZ9</accession>
<gene>
    <name evidence="2" type="ORF">AYR66_21300</name>
</gene>
<feature type="signal peptide" evidence="1">
    <location>
        <begin position="1"/>
        <end position="19"/>
    </location>
</feature>
<name>A0A254TLZ9_9BURK</name>
<keyword evidence="3" id="KW-1185">Reference proteome</keyword>
<sequence length="101" mass="10424">MISCGCSLSTTALSSLATASGCNSASVSTSTPRSAPIAIAVRRVSWHWVTPQDTAMISVALPPSFRRVASSTAISSNGFIDILTLAISTPLPSDLTRTLTL</sequence>
<proteinExistence type="predicted"/>
<protein>
    <recommendedName>
        <fullName evidence="4">Secreted protein</fullName>
    </recommendedName>
</protein>
<dbReference type="Proteomes" id="UP000197535">
    <property type="component" value="Unassembled WGS sequence"/>
</dbReference>